<keyword evidence="3" id="KW-1185">Reference proteome</keyword>
<evidence type="ECO:0000313" key="2">
    <source>
        <dbReference type="EMBL" id="TFK26218.1"/>
    </source>
</evidence>
<feature type="compositionally biased region" description="Basic and acidic residues" evidence="1">
    <location>
        <begin position="320"/>
        <end position="329"/>
    </location>
</feature>
<proteinExistence type="predicted"/>
<dbReference type="EMBL" id="ML210177">
    <property type="protein sequence ID" value="TFK26218.1"/>
    <property type="molecule type" value="Genomic_DNA"/>
</dbReference>
<feature type="compositionally biased region" description="Acidic residues" evidence="1">
    <location>
        <begin position="1"/>
        <end position="10"/>
    </location>
</feature>
<feature type="region of interest" description="Disordered" evidence="1">
    <location>
        <begin position="1"/>
        <end position="64"/>
    </location>
</feature>
<sequence>MPHYNDDDDLYSSSSSFLSPATHSRKSPSKPSLSIRKSSASLRPQATPVNGSTDDAPNGRHHSLAHELAVAMMPEPSAGSRLLAEEFGIEFDEGAEGIDELEEPEHDDHTPDNKDVHDVLLATPDTTNLPIPSFADELVAQTHEASFEVQSPDAADEEPDLDPVFHSPTNHRSQRTRHRTPEKDAMDILSENLEFSDKFLVQLRTLDTDPSSSSSQQPRLERLAADILRRMNENAREREHQVRDMLACEREFRKIAAEVGGDDLLGHLDELEQIDGLLDPAPSSTSNSQPPRVESRQLHTLEEEPSSPGAHNNSFNDWELDPHGNHLGDADFDSSPVTSPIKDSFPPPPQINGPVTPAKAIAQLSHIRSYTTTVASSLSAISEHAQVTGVATTDAGRKIRSLKNKLGDLRAEWDSAERSRAKIEKWEAGVIEDGKSVLLSPSRASKRLDGRKIVQEHLQAFEQALVEAALKTQAIMAR</sequence>
<name>A0A5C3L0S1_COPMA</name>
<evidence type="ECO:0000256" key="1">
    <source>
        <dbReference type="SAM" id="MobiDB-lite"/>
    </source>
</evidence>
<accession>A0A5C3L0S1</accession>
<feature type="region of interest" description="Disordered" evidence="1">
    <location>
        <begin position="277"/>
        <end position="354"/>
    </location>
</feature>
<evidence type="ECO:0000313" key="3">
    <source>
        <dbReference type="Proteomes" id="UP000307440"/>
    </source>
</evidence>
<gene>
    <name evidence="2" type="ORF">FA15DRAFT_667711</name>
</gene>
<dbReference type="AlphaFoldDB" id="A0A5C3L0S1"/>
<organism evidence="2 3">
    <name type="scientific">Coprinopsis marcescibilis</name>
    <name type="common">Agaric fungus</name>
    <name type="synonym">Psathyrella marcescibilis</name>
    <dbReference type="NCBI Taxonomy" id="230819"/>
    <lineage>
        <taxon>Eukaryota</taxon>
        <taxon>Fungi</taxon>
        <taxon>Dikarya</taxon>
        <taxon>Basidiomycota</taxon>
        <taxon>Agaricomycotina</taxon>
        <taxon>Agaricomycetes</taxon>
        <taxon>Agaricomycetidae</taxon>
        <taxon>Agaricales</taxon>
        <taxon>Agaricineae</taxon>
        <taxon>Psathyrellaceae</taxon>
        <taxon>Coprinopsis</taxon>
    </lineage>
</organism>
<feature type="compositionally biased region" description="Polar residues" evidence="1">
    <location>
        <begin position="29"/>
        <end position="55"/>
    </location>
</feature>
<protein>
    <submittedName>
        <fullName evidence="2">Uncharacterized protein</fullName>
    </submittedName>
</protein>
<reference evidence="2 3" key="1">
    <citation type="journal article" date="2019" name="Nat. Ecol. Evol.">
        <title>Megaphylogeny resolves global patterns of mushroom evolution.</title>
        <authorList>
            <person name="Varga T."/>
            <person name="Krizsan K."/>
            <person name="Foldi C."/>
            <person name="Dima B."/>
            <person name="Sanchez-Garcia M."/>
            <person name="Sanchez-Ramirez S."/>
            <person name="Szollosi G.J."/>
            <person name="Szarkandi J.G."/>
            <person name="Papp V."/>
            <person name="Albert L."/>
            <person name="Andreopoulos W."/>
            <person name="Angelini C."/>
            <person name="Antonin V."/>
            <person name="Barry K.W."/>
            <person name="Bougher N.L."/>
            <person name="Buchanan P."/>
            <person name="Buyck B."/>
            <person name="Bense V."/>
            <person name="Catcheside P."/>
            <person name="Chovatia M."/>
            <person name="Cooper J."/>
            <person name="Damon W."/>
            <person name="Desjardin D."/>
            <person name="Finy P."/>
            <person name="Geml J."/>
            <person name="Haridas S."/>
            <person name="Hughes K."/>
            <person name="Justo A."/>
            <person name="Karasinski D."/>
            <person name="Kautmanova I."/>
            <person name="Kiss B."/>
            <person name="Kocsube S."/>
            <person name="Kotiranta H."/>
            <person name="LaButti K.M."/>
            <person name="Lechner B.E."/>
            <person name="Liimatainen K."/>
            <person name="Lipzen A."/>
            <person name="Lukacs Z."/>
            <person name="Mihaltcheva S."/>
            <person name="Morgado L.N."/>
            <person name="Niskanen T."/>
            <person name="Noordeloos M.E."/>
            <person name="Ohm R.A."/>
            <person name="Ortiz-Santana B."/>
            <person name="Ovrebo C."/>
            <person name="Racz N."/>
            <person name="Riley R."/>
            <person name="Savchenko A."/>
            <person name="Shiryaev A."/>
            <person name="Soop K."/>
            <person name="Spirin V."/>
            <person name="Szebenyi C."/>
            <person name="Tomsovsky M."/>
            <person name="Tulloss R.E."/>
            <person name="Uehling J."/>
            <person name="Grigoriev I.V."/>
            <person name="Vagvolgyi C."/>
            <person name="Papp T."/>
            <person name="Martin F.M."/>
            <person name="Miettinen O."/>
            <person name="Hibbett D.S."/>
            <person name="Nagy L.G."/>
        </authorList>
    </citation>
    <scope>NUCLEOTIDE SEQUENCE [LARGE SCALE GENOMIC DNA]</scope>
    <source>
        <strain evidence="2 3">CBS 121175</strain>
    </source>
</reference>
<dbReference type="Proteomes" id="UP000307440">
    <property type="component" value="Unassembled WGS sequence"/>
</dbReference>
<feature type="compositionally biased region" description="Basic and acidic residues" evidence="1">
    <location>
        <begin position="293"/>
        <end position="302"/>
    </location>
</feature>
<dbReference type="OrthoDB" id="3364905at2759"/>